<dbReference type="AlphaFoldDB" id="A0ABD2WZ32"/>
<dbReference type="EMBL" id="JBJJXI010000060">
    <property type="protein sequence ID" value="KAL3398134.1"/>
    <property type="molecule type" value="Genomic_DNA"/>
</dbReference>
<reference evidence="2 3" key="1">
    <citation type="journal article" date="2024" name="bioRxiv">
        <title>A reference genome for Trichogramma kaykai: A tiny desert-dwelling parasitoid wasp with competing sex-ratio distorters.</title>
        <authorList>
            <person name="Culotta J."/>
            <person name="Lindsey A.R."/>
        </authorList>
    </citation>
    <scope>NUCLEOTIDE SEQUENCE [LARGE SCALE GENOMIC DNA]</scope>
    <source>
        <strain evidence="2 3">KSX58</strain>
    </source>
</reference>
<keyword evidence="3" id="KW-1185">Reference proteome</keyword>
<feature type="compositionally biased region" description="Basic and acidic residues" evidence="1">
    <location>
        <begin position="270"/>
        <end position="280"/>
    </location>
</feature>
<comment type="caution">
    <text evidence="2">The sequence shown here is derived from an EMBL/GenBank/DDBJ whole genome shotgun (WGS) entry which is preliminary data.</text>
</comment>
<feature type="region of interest" description="Disordered" evidence="1">
    <location>
        <begin position="1"/>
        <end position="86"/>
    </location>
</feature>
<protein>
    <recommendedName>
        <fullName evidence="4">BEN domain-containing protein</fullName>
    </recommendedName>
</protein>
<feature type="compositionally biased region" description="Polar residues" evidence="1">
    <location>
        <begin position="51"/>
        <end position="60"/>
    </location>
</feature>
<sequence>MIKQNVAVPTSSGLNKSEKNESSTFNYGSLASGSTYQSSENIGDPIKNIPTIHSNVQQLSEELGLPKKNPRKKSKRSLKKKKKGKYKIKPEEKLYDSDDYQKSGLPILQHQSYFEEIDEKTGKTIKMRHLYYGVSITAKLWKKANNSPTDSRFVKEIAVGIWGKDTLKIKALKPQQAAPLPDGNRRAPLTPRKEAALKKCYLGRLKLEKRDLTGMTKVQIKSLRNKYRTFLSKYINRMKSATSEDVEDDEKDSDEDTDEGSDEGEENETDGERESNDQNN</sequence>
<evidence type="ECO:0008006" key="4">
    <source>
        <dbReference type="Google" id="ProtNLM"/>
    </source>
</evidence>
<feature type="compositionally biased region" description="Acidic residues" evidence="1">
    <location>
        <begin position="244"/>
        <end position="269"/>
    </location>
</feature>
<organism evidence="2 3">
    <name type="scientific">Trichogramma kaykai</name>
    <dbReference type="NCBI Taxonomy" id="54128"/>
    <lineage>
        <taxon>Eukaryota</taxon>
        <taxon>Metazoa</taxon>
        <taxon>Ecdysozoa</taxon>
        <taxon>Arthropoda</taxon>
        <taxon>Hexapoda</taxon>
        <taxon>Insecta</taxon>
        <taxon>Pterygota</taxon>
        <taxon>Neoptera</taxon>
        <taxon>Endopterygota</taxon>
        <taxon>Hymenoptera</taxon>
        <taxon>Apocrita</taxon>
        <taxon>Proctotrupomorpha</taxon>
        <taxon>Chalcidoidea</taxon>
        <taxon>Trichogrammatidae</taxon>
        <taxon>Trichogramma</taxon>
    </lineage>
</organism>
<proteinExistence type="predicted"/>
<evidence type="ECO:0000313" key="2">
    <source>
        <dbReference type="EMBL" id="KAL3398134.1"/>
    </source>
</evidence>
<name>A0ABD2WZ32_9HYME</name>
<feature type="compositionally biased region" description="Basic residues" evidence="1">
    <location>
        <begin position="68"/>
        <end position="86"/>
    </location>
</feature>
<evidence type="ECO:0000256" key="1">
    <source>
        <dbReference type="SAM" id="MobiDB-lite"/>
    </source>
</evidence>
<dbReference type="Proteomes" id="UP001627154">
    <property type="component" value="Unassembled WGS sequence"/>
</dbReference>
<gene>
    <name evidence="2" type="ORF">TKK_008342</name>
</gene>
<evidence type="ECO:0000313" key="3">
    <source>
        <dbReference type="Proteomes" id="UP001627154"/>
    </source>
</evidence>
<feature type="region of interest" description="Disordered" evidence="1">
    <location>
        <begin position="238"/>
        <end position="280"/>
    </location>
</feature>
<feature type="compositionally biased region" description="Polar residues" evidence="1">
    <location>
        <begin position="22"/>
        <end position="41"/>
    </location>
</feature>
<accession>A0ABD2WZ32</accession>